<keyword evidence="2" id="KW-1185">Reference proteome</keyword>
<reference evidence="1" key="1">
    <citation type="submission" date="2021-12" db="EMBL/GenBank/DDBJ databases">
        <authorList>
            <person name="King R."/>
        </authorList>
    </citation>
    <scope>NUCLEOTIDE SEQUENCE</scope>
</reference>
<name>A0ABN8B5Z2_CHISP</name>
<organism evidence="1 2">
    <name type="scientific">Chilo suppressalis</name>
    <name type="common">Asiatic rice borer moth</name>
    <dbReference type="NCBI Taxonomy" id="168631"/>
    <lineage>
        <taxon>Eukaryota</taxon>
        <taxon>Metazoa</taxon>
        <taxon>Ecdysozoa</taxon>
        <taxon>Arthropoda</taxon>
        <taxon>Hexapoda</taxon>
        <taxon>Insecta</taxon>
        <taxon>Pterygota</taxon>
        <taxon>Neoptera</taxon>
        <taxon>Endopterygota</taxon>
        <taxon>Lepidoptera</taxon>
        <taxon>Glossata</taxon>
        <taxon>Ditrysia</taxon>
        <taxon>Pyraloidea</taxon>
        <taxon>Crambidae</taxon>
        <taxon>Crambinae</taxon>
        <taxon>Chilo</taxon>
    </lineage>
</organism>
<dbReference type="Pfam" id="PF08991">
    <property type="entry name" value="CMC4"/>
    <property type="match status" value="1"/>
</dbReference>
<gene>
    <name evidence="1" type="ORF">CHILSU_LOCUS6977</name>
</gene>
<dbReference type="Gene3D" id="1.10.287.1130">
    <property type="entry name" value="CytochromE C oxidase copper chaperone"/>
    <property type="match status" value="1"/>
</dbReference>
<proteinExistence type="predicted"/>
<evidence type="ECO:0000313" key="1">
    <source>
        <dbReference type="EMBL" id="CAH0403695.1"/>
    </source>
</evidence>
<dbReference type="InterPro" id="IPR027179">
    <property type="entry name" value="CMC4"/>
</dbReference>
<sequence>MRQVCCSSHHHLADLNPIPYPRSPRTLLTSENTTPPKNSFQEVRCDRVFEAMRQCCIKFKASGSLVCDGYDLEPRKFAPSIMENRRRIQPLGKRSWMYRYPRTFQITATLTFLGIFLSKPIYDSFFRQQELVDYTEPPTTLSRRRTSN</sequence>
<protein>
    <recommendedName>
        <fullName evidence="3">Deltamethrin resistance protein prag01 domain-containing protein</fullName>
    </recommendedName>
</protein>
<dbReference type="Proteomes" id="UP001153292">
    <property type="component" value="Chromosome 25"/>
</dbReference>
<accession>A0ABN8B5Z2</accession>
<evidence type="ECO:0000313" key="2">
    <source>
        <dbReference type="Proteomes" id="UP001153292"/>
    </source>
</evidence>
<dbReference type="EMBL" id="OU963918">
    <property type="protein sequence ID" value="CAH0403695.1"/>
    <property type="molecule type" value="Genomic_DNA"/>
</dbReference>
<dbReference type="SUPFAM" id="SSF47072">
    <property type="entry name" value="Cysteine alpha-hairpin motif"/>
    <property type="match status" value="1"/>
</dbReference>
<evidence type="ECO:0008006" key="3">
    <source>
        <dbReference type="Google" id="ProtNLM"/>
    </source>
</evidence>
<dbReference type="InterPro" id="IPR009069">
    <property type="entry name" value="Cys_alpha_HP_mot_SF"/>
</dbReference>